<dbReference type="EMBL" id="OU893350">
    <property type="protein sequence ID" value="CAG9788409.1"/>
    <property type="molecule type" value="Genomic_DNA"/>
</dbReference>
<dbReference type="Proteomes" id="UP001153714">
    <property type="component" value="Chromosome 19"/>
</dbReference>
<gene>
    <name evidence="1" type="ORF">DIATSA_LOCUS6211</name>
</gene>
<name>A0A9N9R238_9NEOP</name>
<reference evidence="1" key="1">
    <citation type="submission" date="2021-12" db="EMBL/GenBank/DDBJ databases">
        <authorList>
            <person name="King R."/>
        </authorList>
    </citation>
    <scope>NUCLEOTIDE SEQUENCE</scope>
</reference>
<dbReference type="AlphaFoldDB" id="A0A9N9R238"/>
<keyword evidence="2" id="KW-1185">Reference proteome</keyword>
<reference evidence="1" key="2">
    <citation type="submission" date="2022-10" db="EMBL/GenBank/DDBJ databases">
        <authorList>
            <consortium name="ENA_rothamsted_submissions"/>
            <consortium name="culmorum"/>
            <person name="King R."/>
        </authorList>
    </citation>
    <scope>NUCLEOTIDE SEQUENCE</scope>
</reference>
<accession>A0A9N9R238</accession>
<evidence type="ECO:0000313" key="1">
    <source>
        <dbReference type="EMBL" id="CAG9788409.1"/>
    </source>
</evidence>
<organism evidence="1 2">
    <name type="scientific">Diatraea saccharalis</name>
    <name type="common">sugarcane borer</name>
    <dbReference type="NCBI Taxonomy" id="40085"/>
    <lineage>
        <taxon>Eukaryota</taxon>
        <taxon>Metazoa</taxon>
        <taxon>Ecdysozoa</taxon>
        <taxon>Arthropoda</taxon>
        <taxon>Hexapoda</taxon>
        <taxon>Insecta</taxon>
        <taxon>Pterygota</taxon>
        <taxon>Neoptera</taxon>
        <taxon>Endopterygota</taxon>
        <taxon>Lepidoptera</taxon>
        <taxon>Glossata</taxon>
        <taxon>Ditrysia</taxon>
        <taxon>Pyraloidea</taxon>
        <taxon>Crambidae</taxon>
        <taxon>Crambinae</taxon>
        <taxon>Diatraea</taxon>
    </lineage>
</organism>
<proteinExistence type="predicted"/>
<protein>
    <submittedName>
        <fullName evidence="1">Uncharacterized protein</fullName>
    </submittedName>
</protein>
<dbReference type="OrthoDB" id="6932538at2759"/>
<evidence type="ECO:0000313" key="2">
    <source>
        <dbReference type="Proteomes" id="UP001153714"/>
    </source>
</evidence>
<sequence length="213" mass="22680">MEKINRICYIFLLAYLHRSESSATQDKREIASGQIPVHHTYSEFHRGVPIPVPQPIPFSVPRPVPYTVPVGVPVIRPRPVLVPVPHPVAHIIPRPIAVPIDRPFPYPVAHPVPVTITQGVGIPVPQPYHISVPAPVPVSVPHPVPVATGPVAASFALSGPISGSVISEPVSPAIVGTDTVVTSAAESAPIVQSQSSYGQTVIESHGHNIEHPY</sequence>
<dbReference type="PANTHER" id="PTHR47771">
    <property type="entry name" value="LD27203P-RELATED"/>
    <property type="match status" value="1"/>
</dbReference>
<dbReference type="PANTHER" id="PTHR47771:SF3">
    <property type="entry name" value="LD27203P"/>
    <property type="match status" value="1"/>
</dbReference>